<keyword evidence="4 6" id="KW-1133">Transmembrane helix</keyword>
<dbReference type="EMBL" id="BNCF01000003">
    <property type="protein sequence ID" value="GHE29262.1"/>
    <property type="molecule type" value="Genomic_DNA"/>
</dbReference>
<dbReference type="AlphaFoldDB" id="A0A919DC06"/>
<feature type="transmembrane region" description="Helical" evidence="6">
    <location>
        <begin position="371"/>
        <end position="393"/>
    </location>
</feature>
<dbReference type="InterPro" id="IPR050833">
    <property type="entry name" value="Poly_Biosynth_Transport"/>
</dbReference>
<feature type="transmembrane region" description="Helical" evidence="6">
    <location>
        <begin position="173"/>
        <end position="194"/>
    </location>
</feature>
<comment type="caution">
    <text evidence="7">The sequence shown here is derived from an EMBL/GenBank/DDBJ whole genome shotgun (WGS) entry which is preliminary data.</text>
</comment>
<feature type="transmembrane region" description="Helical" evidence="6">
    <location>
        <begin position="290"/>
        <end position="313"/>
    </location>
</feature>
<reference evidence="7" key="1">
    <citation type="journal article" date="2014" name="Int. J. Syst. Evol. Microbiol.">
        <title>Complete genome sequence of Corynebacterium casei LMG S-19264T (=DSM 44701T), isolated from a smear-ripened cheese.</title>
        <authorList>
            <consortium name="US DOE Joint Genome Institute (JGI-PGF)"/>
            <person name="Walter F."/>
            <person name="Albersmeier A."/>
            <person name="Kalinowski J."/>
            <person name="Ruckert C."/>
        </authorList>
    </citation>
    <scope>NUCLEOTIDE SEQUENCE</scope>
    <source>
        <strain evidence="7">KCTC 32020</strain>
    </source>
</reference>
<protein>
    <recommendedName>
        <fullName evidence="9">Membrane protein involved in the export of O-antigen and teichoic acid</fullName>
    </recommendedName>
</protein>
<keyword evidence="2" id="KW-1003">Cell membrane</keyword>
<evidence type="ECO:0000256" key="4">
    <source>
        <dbReference type="ARBA" id="ARBA00022989"/>
    </source>
</evidence>
<dbReference type="PANTHER" id="PTHR30250:SF11">
    <property type="entry name" value="O-ANTIGEN TRANSPORTER-RELATED"/>
    <property type="match status" value="1"/>
</dbReference>
<name>A0A919DC06_9GAMM</name>
<dbReference type="InterPro" id="IPR002797">
    <property type="entry name" value="Polysacc_synth"/>
</dbReference>
<feature type="transmembrane region" description="Helical" evidence="6">
    <location>
        <begin position="142"/>
        <end position="161"/>
    </location>
</feature>
<keyword evidence="3 6" id="KW-0812">Transmembrane</keyword>
<feature type="transmembrane region" description="Helical" evidence="6">
    <location>
        <begin position="427"/>
        <end position="447"/>
    </location>
</feature>
<evidence type="ECO:0000313" key="8">
    <source>
        <dbReference type="Proteomes" id="UP000636453"/>
    </source>
</evidence>
<dbReference type="Proteomes" id="UP000636453">
    <property type="component" value="Unassembled WGS sequence"/>
</dbReference>
<organism evidence="7 8">
    <name type="scientific">Vulcaniibacterium thermophilum</name>
    <dbReference type="NCBI Taxonomy" id="1169913"/>
    <lineage>
        <taxon>Bacteria</taxon>
        <taxon>Pseudomonadati</taxon>
        <taxon>Pseudomonadota</taxon>
        <taxon>Gammaproteobacteria</taxon>
        <taxon>Lysobacterales</taxon>
        <taxon>Lysobacteraceae</taxon>
        <taxon>Vulcaniibacterium</taxon>
    </lineage>
</organism>
<keyword evidence="8" id="KW-1185">Reference proteome</keyword>
<feature type="transmembrane region" description="Helical" evidence="6">
    <location>
        <begin position="35"/>
        <end position="55"/>
    </location>
</feature>
<dbReference type="Pfam" id="PF01943">
    <property type="entry name" value="Polysacc_synt"/>
    <property type="match status" value="1"/>
</dbReference>
<evidence type="ECO:0000313" key="7">
    <source>
        <dbReference type="EMBL" id="GHE29262.1"/>
    </source>
</evidence>
<evidence type="ECO:0008006" key="9">
    <source>
        <dbReference type="Google" id="ProtNLM"/>
    </source>
</evidence>
<evidence type="ECO:0000256" key="2">
    <source>
        <dbReference type="ARBA" id="ARBA00022475"/>
    </source>
</evidence>
<feature type="transmembrane region" description="Helical" evidence="6">
    <location>
        <begin position="200"/>
        <end position="218"/>
    </location>
</feature>
<evidence type="ECO:0000256" key="3">
    <source>
        <dbReference type="ARBA" id="ARBA00022692"/>
    </source>
</evidence>
<comment type="subcellular location">
    <subcellularLocation>
        <location evidence="1">Cell membrane</location>
        <topology evidence="1">Multi-pass membrane protein</topology>
    </subcellularLocation>
</comment>
<accession>A0A919DC06</accession>
<keyword evidence="5 6" id="KW-0472">Membrane</keyword>
<proteinExistence type="predicted"/>
<reference evidence="7" key="2">
    <citation type="submission" date="2020-09" db="EMBL/GenBank/DDBJ databases">
        <authorList>
            <person name="Sun Q."/>
            <person name="Kim S."/>
        </authorList>
    </citation>
    <scope>NUCLEOTIDE SEQUENCE</scope>
    <source>
        <strain evidence="7">KCTC 32020</strain>
    </source>
</reference>
<feature type="transmembrane region" description="Helical" evidence="6">
    <location>
        <begin position="257"/>
        <end position="278"/>
    </location>
</feature>
<feature type="transmembrane region" description="Helical" evidence="6">
    <location>
        <begin position="400"/>
        <end position="421"/>
    </location>
</feature>
<gene>
    <name evidence="7" type="ORF">GCM10007167_08880</name>
</gene>
<dbReference type="GO" id="GO:0005886">
    <property type="term" value="C:plasma membrane"/>
    <property type="evidence" value="ECO:0007669"/>
    <property type="project" value="UniProtKB-SubCell"/>
</dbReference>
<evidence type="ECO:0000256" key="1">
    <source>
        <dbReference type="ARBA" id="ARBA00004651"/>
    </source>
</evidence>
<evidence type="ECO:0000256" key="5">
    <source>
        <dbReference type="ARBA" id="ARBA00023136"/>
    </source>
</evidence>
<sequence length="461" mass="49721">MRNGVRKDMENAGAGIAAMRPGGLRRWLPAGAGRAIATLTLLSGATALGAVMVFLTQTLLARIMGPAQYGLFASSLATVTMIAPLAGFGLTQFRLKIYGAEGWHANRWLPASLRFTALTTSLALLSLAGWALLGAPPDDTRFMLLVLSPVVISILMVDLISNKLRLEERYGEMALWQMAIPASRLAVAVALLLVPHLSGRFVALCYCAIAVLVASATVPQVRAMMQGRLDLKGHGPRPARIVHADPPPGVGALWSQAWAFGVYAALYPVFYQISTILLKYLAGDAHAGRYSVALAVMTAIYLIPATIYQKYLLGKLHRWAVHDRPKFWRVYRQGNAGMLGLGLAIGAALAIAAPWVVPLVFGEQYRSVADILQVLALCVPIRFLSTAMGAALLTENHMRFRVYAIAVSTVFTVGMNAALIPRLAESGAAWATVIGEAALLLGTAWGVRRFRRLERARDEAR</sequence>
<evidence type="ECO:0000256" key="6">
    <source>
        <dbReference type="SAM" id="Phobius"/>
    </source>
</evidence>
<feature type="transmembrane region" description="Helical" evidence="6">
    <location>
        <begin position="67"/>
        <end position="90"/>
    </location>
</feature>
<dbReference type="PANTHER" id="PTHR30250">
    <property type="entry name" value="PST FAMILY PREDICTED COLANIC ACID TRANSPORTER"/>
    <property type="match status" value="1"/>
</dbReference>
<feature type="transmembrane region" description="Helical" evidence="6">
    <location>
        <begin position="334"/>
        <end position="356"/>
    </location>
</feature>
<feature type="transmembrane region" description="Helical" evidence="6">
    <location>
        <begin position="111"/>
        <end position="130"/>
    </location>
</feature>